<evidence type="ECO:0008006" key="4">
    <source>
        <dbReference type="Google" id="ProtNLM"/>
    </source>
</evidence>
<sequence>MKTLLLSLLVGCAFGASVERPRRQVFGARINLESSYLPPKEEADCKPSVVYRTQVQYSTVVVPSTVYKTNVQYITQTSVRTQQVLTTLYSQIVRTQQVPSVRYQTITVTRTQENLRTQVVTLPPQVNYVTRTQQSVRTQVQYQTRYETRIQQVPTTIVRNVVSTQVVPKQVVSTVYRTQTVIRTQQLPDQTRIVPTTQYSTRYSTVVIPTERRQDYPACQDQRRHTNHHTARPDSSHHFYTAGSSHHTVISQVVRTNTQIQYVTRTQVEQRVSTVVRTQQVPQYNTRIVTVPQQVVRTQVSTRVVPTTIYAQRTASSYINLPVQTRYVTVTQTSIRTQQLAGQTRTQYNTRIVYNTNYVTSTVYREQYNTVTATQTVKGDCGYSYAAPARAFNPFSG</sequence>
<keyword evidence="1" id="KW-0732">Signal</keyword>
<comment type="caution">
    <text evidence="2">The sequence shown here is derived from an EMBL/GenBank/DDBJ whole genome shotgun (WGS) entry which is preliminary data.</text>
</comment>
<gene>
    <name evidence="2" type="ORF">C7M84_012247</name>
</gene>
<evidence type="ECO:0000313" key="2">
    <source>
        <dbReference type="EMBL" id="ROT69553.1"/>
    </source>
</evidence>
<dbReference type="AlphaFoldDB" id="A0A423SZI4"/>
<feature type="chain" id="PRO_5019462454" description="Zonadhesin" evidence="1">
    <location>
        <begin position="16"/>
        <end position="397"/>
    </location>
</feature>
<accession>A0A423SZI4</accession>
<evidence type="ECO:0000313" key="3">
    <source>
        <dbReference type="Proteomes" id="UP000283509"/>
    </source>
</evidence>
<feature type="signal peptide" evidence="1">
    <location>
        <begin position="1"/>
        <end position="15"/>
    </location>
</feature>
<organism evidence="2 3">
    <name type="scientific">Penaeus vannamei</name>
    <name type="common">Whiteleg shrimp</name>
    <name type="synonym">Litopenaeus vannamei</name>
    <dbReference type="NCBI Taxonomy" id="6689"/>
    <lineage>
        <taxon>Eukaryota</taxon>
        <taxon>Metazoa</taxon>
        <taxon>Ecdysozoa</taxon>
        <taxon>Arthropoda</taxon>
        <taxon>Crustacea</taxon>
        <taxon>Multicrustacea</taxon>
        <taxon>Malacostraca</taxon>
        <taxon>Eumalacostraca</taxon>
        <taxon>Eucarida</taxon>
        <taxon>Decapoda</taxon>
        <taxon>Dendrobranchiata</taxon>
        <taxon>Penaeoidea</taxon>
        <taxon>Penaeidae</taxon>
        <taxon>Penaeus</taxon>
    </lineage>
</organism>
<reference evidence="2 3" key="1">
    <citation type="submission" date="2018-04" db="EMBL/GenBank/DDBJ databases">
        <authorList>
            <person name="Zhang X."/>
            <person name="Yuan J."/>
            <person name="Li F."/>
            <person name="Xiang J."/>
        </authorList>
    </citation>
    <scope>NUCLEOTIDE SEQUENCE [LARGE SCALE GENOMIC DNA]</scope>
    <source>
        <tissue evidence="2">Muscle</tissue>
    </source>
</reference>
<name>A0A423SZI4_PENVA</name>
<dbReference type="OrthoDB" id="6372871at2759"/>
<evidence type="ECO:0000256" key="1">
    <source>
        <dbReference type="SAM" id="SignalP"/>
    </source>
</evidence>
<dbReference type="EMBL" id="QCYY01002554">
    <property type="protein sequence ID" value="ROT69553.1"/>
    <property type="molecule type" value="Genomic_DNA"/>
</dbReference>
<reference evidence="2 3" key="2">
    <citation type="submission" date="2019-01" db="EMBL/GenBank/DDBJ databases">
        <title>The decoding of complex shrimp genome reveals the adaptation for benthos swimmer, frequently molting mechanism and breeding impact on genome.</title>
        <authorList>
            <person name="Sun Y."/>
            <person name="Gao Y."/>
            <person name="Yu Y."/>
        </authorList>
    </citation>
    <scope>NUCLEOTIDE SEQUENCE [LARGE SCALE GENOMIC DNA]</scope>
    <source>
        <tissue evidence="2">Muscle</tissue>
    </source>
</reference>
<protein>
    <recommendedName>
        <fullName evidence="4">Zonadhesin</fullName>
    </recommendedName>
</protein>
<proteinExistence type="predicted"/>
<dbReference type="Proteomes" id="UP000283509">
    <property type="component" value="Unassembled WGS sequence"/>
</dbReference>
<keyword evidence="3" id="KW-1185">Reference proteome</keyword>